<dbReference type="EMBL" id="JAVRBK010000003">
    <property type="protein sequence ID" value="KAK5646492.1"/>
    <property type="molecule type" value="Genomic_DNA"/>
</dbReference>
<dbReference type="Gene3D" id="3.90.1200.10">
    <property type="match status" value="1"/>
</dbReference>
<dbReference type="AlphaFoldDB" id="A0AAN7ZL19"/>
<organism evidence="2 3">
    <name type="scientific">Pyrocoelia pectoralis</name>
    <dbReference type="NCBI Taxonomy" id="417401"/>
    <lineage>
        <taxon>Eukaryota</taxon>
        <taxon>Metazoa</taxon>
        <taxon>Ecdysozoa</taxon>
        <taxon>Arthropoda</taxon>
        <taxon>Hexapoda</taxon>
        <taxon>Insecta</taxon>
        <taxon>Pterygota</taxon>
        <taxon>Neoptera</taxon>
        <taxon>Endopterygota</taxon>
        <taxon>Coleoptera</taxon>
        <taxon>Polyphaga</taxon>
        <taxon>Elateriformia</taxon>
        <taxon>Elateroidea</taxon>
        <taxon>Lampyridae</taxon>
        <taxon>Lampyrinae</taxon>
        <taxon>Pyrocoelia</taxon>
    </lineage>
</organism>
<protein>
    <recommendedName>
        <fullName evidence="1">CHK kinase-like domain-containing protein</fullName>
    </recommendedName>
</protein>
<evidence type="ECO:0000313" key="2">
    <source>
        <dbReference type="EMBL" id="KAK5646492.1"/>
    </source>
</evidence>
<accession>A0AAN7ZL19</accession>
<keyword evidence="3" id="KW-1185">Reference proteome</keyword>
<dbReference type="SUPFAM" id="SSF56112">
    <property type="entry name" value="Protein kinase-like (PK-like)"/>
    <property type="match status" value="1"/>
</dbReference>
<gene>
    <name evidence="2" type="ORF">RI129_004956</name>
</gene>
<proteinExistence type="predicted"/>
<comment type="caution">
    <text evidence="2">The sequence shown here is derived from an EMBL/GenBank/DDBJ whole genome shotgun (WGS) entry which is preliminary data.</text>
</comment>
<dbReference type="InterPro" id="IPR004119">
    <property type="entry name" value="EcKL"/>
</dbReference>
<reference evidence="2 3" key="1">
    <citation type="journal article" date="2024" name="Insects">
        <title>An Improved Chromosome-Level Genome Assembly of the Firefly Pyrocoelia pectoralis.</title>
        <authorList>
            <person name="Fu X."/>
            <person name="Meyer-Rochow V.B."/>
            <person name="Ballantyne L."/>
            <person name="Zhu X."/>
        </authorList>
    </citation>
    <scope>NUCLEOTIDE SEQUENCE [LARGE SCALE GENOMIC DNA]</scope>
    <source>
        <strain evidence="2">XCY_ONT2</strain>
    </source>
</reference>
<dbReference type="PANTHER" id="PTHR11012">
    <property type="entry name" value="PROTEIN KINASE-LIKE DOMAIN-CONTAINING"/>
    <property type="match status" value="1"/>
</dbReference>
<evidence type="ECO:0000313" key="3">
    <source>
        <dbReference type="Proteomes" id="UP001329430"/>
    </source>
</evidence>
<dbReference type="InterPro" id="IPR015897">
    <property type="entry name" value="CHK_kinase-like"/>
</dbReference>
<dbReference type="PANTHER" id="PTHR11012:SF48">
    <property type="entry name" value="CHK KINASE-LIKE DOMAIN-CONTAINING PROTEIN-RELATED"/>
    <property type="match status" value="1"/>
</dbReference>
<feature type="domain" description="CHK kinase-like" evidence="1">
    <location>
        <begin position="121"/>
        <end position="321"/>
    </location>
</feature>
<dbReference type="Proteomes" id="UP001329430">
    <property type="component" value="Chromosome 3"/>
</dbReference>
<name>A0AAN7ZL19_9COLE</name>
<sequence length="415" mass="48751">MDNIHELLSLEDCRKVIQAKLGRNGIKVLSHKIQSFSDKVEGLMGQHYRVEIEYKDEKVNSEQFFMKILNGTMKTIFDLCISVNAYEKEEFIYTTYLDELKKFNIDLDCLPRCYLCKPYLTVLEDLSVKGFLAAGGVDLDLDTCKTALETVAKFHCSSILYEFYKSKDQGSPFSLVDTYPSVFRNVLICKDNNLGRQWFLKSVEGVCELIRIIPENDIKKDVFEKELREYVSRLYEINEGFNDSLCTILHGDLWSNNFLFKYHEGKPCESILLDFQLIKYGPPSLDVLHFIYNNTRKCFRDLNIQHLIDYYYDCVRRRLNEHNFNDIPTKTKLLLFTKDLKVLVKLLCLCDRTVTLMASDTPSSTYDNDENLRRYLFEERTGFLVNSFKADEDFREIIQEDLLELRELLFNEHDV</sequence>
<dbReference type="Pfam" id="PF02958">
    <property type="entry name" value="EcKL"/>
    <property type="match status" value="1"/>
</dbReference>
<dbReference type="SMART" id="SM00587">
    <property type="entry name" value="CHK"/>
    <property type="match status" value="1"/>
</dbReference>
<dbReference type="InterPro" id="IPR011009">
    <property type="entry name" value="Kinase-like_dom_sf"/>
</dbReference>
<evidence type="ECO:0000259" key="1">
    <source>
        <dbReference type="SMART" id="SM00587"/>
    </source>
</evidence>